<evidence type="ECO:0000313" key="4">
    <source>
        <dbReference type="Proteomes" id="UP001232163"/>
    </source>
</evidence>
<feature type="signal peptide" evidence="2">
    <location>
        <begin position="1"/>
        <end position="28"/>
    </location>
</feature>
<name>A0ABT9MFB4_9DEIO</name>
<dbReference type="Proteomes" id="UP001232163">
    <property type="component" value="Unassembled WGS sequence"/>
</dbReference>
<evidence type="ECO:0000256" key="1">
    <source>
        <dbReference type="SAM" id="MobiDB-lite"/>
    </source>
</evidence>
<reference evidence="3 4" key="1">
    <citation type="submission" date="2023-07" db="EMBL/GenBank/DDBJ databases">
        <title>Genomic Encyclopedia of Type Strains, Phase IV (KMG-IV): sequencing the most valuable type-strain genomes for metagenomic binning, comparative biology and taxonomic classification.</title>
        <authorList>
            <person name="Goeker M."/>
        </authorList>
    </citation>
    <scope>NUCLEOTIDE SEQUENCE [LARGE SCALE GENOMIC DNA]</scope>
    <source>
        <strain evidence="3 4">NIO-1023</strain>
    </source>
</reference>
<evidence type="ECO:0000256" key="2">
    <source>
        <dbReference type="SAM" id="SignalP"/>
    </source>
</evidence>
<dbReference type="EMBL" id="JAURUR010000010">
    <property type="protein sequence ID" value="MDP9765286.1"/>
    <property type="molecule type" value="Genomic_DNA"/>
</dbReference>
<proteinExistence type="predicted"/>
<dbReference type="PROSITE" id="PS51257">
    <property type="entry name" value="PROKAR_LIPOPROTEIN"/>
    <property type="match status" value="1"/>
</dbReference>
<gene>
    <name evidence="3" type="ORF">QO006_002734</name>
</gene>
<feature type="region of interest" description="Disordered" evidence="1">
    <location>
        <begin position="54"/>
        <end position="85"/>
    </location>
</feature>
<keyword evidence="4" id="KW-1185">Reference proteome</keyword>
<dbReference type="RefSeq" id="WP_307467098.1">
    <property type="nucleotide sequence ID" value="NZ_JAURUR010000010.1"/>
</dbReference>
<feature type="chain" id="PRO_5046156395" description="CARDB protein" evidence="2">
    <location>
        <begin position="29"/>
        <end position="495"/>
    </location>
</feature>
<evidence type="ECO:0008006" key="5">
    <source>
        <dbReference type="Google" id="ProtNLM"/>
    </source>
</evidence>
<accession>A0ABT9MFB4</accession>
<protein>
    <recommendedName>
        <fullName evidence="5">CARDB protein</fullName>
    </recommendedName>
</protein>
<sequence>MPQRLPAVPLLTALTALTVLLAACTPPAATPPPAGTLSPQALEADLLNPAMWPSLEEGEAPAPDIGIDPGVFQGRPGTDTTESAALTAQASATDGDDPFLTYLTCRNEPSGPYLRLQTDPGRTGPVNFVQGTASLPAVQATPTAFPYVYLGGQPQAGVAADAGVYVNYDGSWIPFIAVAGPGGTRNLPRDTTSVPGKTFVYRLDGAQDVQLRLSVRNDHELRLDITAGNWVQYELKGTALTRVGSVGPGTRTVVHPLATGWKASGEHQVYKVMTTIAFPGKGNFRYLTQNYDFLGSAWQDLTTGRLAPLDAAGQPTGEDWQIPFTKARLYSACAAPHDVVTPTKTALLPRASAQIHLRRPASTHFPGGTTFQLTTRPHQTERAQVSLQNTGPAPALVHYQVTPLGRDHTIKTTTGLLQSAEQTSVPFHAICPATPGTTTHTFDVLYAQGETVQGNNATSTTPEIITTPSALPGAHPGDLLYHAQPVTVTLTCTDP</sequence>
<organism evidence="3 4">
    <name type="scientific">Deinococcus enclensis</name>
    <dbReference type="NCBI Taxonomy" id="1049582"/>
    <lineage>
        <taxon>Bacteria</taxon>
        <taxon>Thermotogati</taxon>
        <taxon>Deinococcota</taxon>
        <taxon>Deinococci</taxon>
        <taxon>Deinococcales</taxon>
        <taxon>Deinococcaceae</taxon>
        <taxon>Deinococcus</taxon>
    </lineage>
</organism>
<comment type="caution">
    <text evidence="3">The sequence shown here is derived from an EMBL/GenBank/DDBJ whole genome shotgun (WGS) entry which is preliminary data.</text>
</comment>
<evidence type="ECO:0000313" key="3">
    <source>
        <dbReference type="EMBL" id="MDP9765286.1"/>
    </source>
</evidence>
<keyword evidence="2" id="KW-0732">Signal</keyword>